<dbReference type="EMBL" id="VANS01000003">
    <property type="protein sequence ID" value="TMM51918.1"/>
    <property type="molecule type" value="Genomic_DNA"/>
</dbReference>
<dbReference type="Proteomes" id="UP000309550">
    <property type="component" value="Unassembled WGS sequence"/>
</dbReference>
<dbReference type="InterPro" id="IPR036390">
    <property type="entry name" value="WH_DNA-bd_sf"/>
</dbReference>
<evidence type="ECO:0000259" key="5">
    <source>
        <dbReference type="PROSITE" id="PS50931"/>
    </source>
</evidence>
<dbReference type="GO" id="GO:0003677">
    <property type="term" value="F:DNA binding"/>
    <property type="evidence" value="ECO:0007669"/>
    <property type="project" value="UniProtKB-KW"/>
</dbReference>
<dbReference type="Pfam" id="PF03466">
    <property type="entry name" value="LysR_substrate"/>
    <property type="match status" value="1"/>
</dbReference>
<dbReference type="InterPro" id="IPR005119">
    <property type="entry name" value="LysR_subst-bd"/>
</dbReference>
<dbReference type="FunFam" id="1.10.10.10:FF:000001">
    <property type="entry name" value="LysR family transcriptional regulator"/>
    <property type="match status" value="1"/>
</dbReference>
<dbReference type="InterPro" id="IPR000847">
    <property type="entry name" value="LysR_HTH_N"/>
</dbReference>
<accession>A0A5S3PDR7</accession>
<dbReference type="Gene3D" id="3.40.190.10">
    <property type="entry name" value="Periplasmic binding protein-like II"/>
    <property type="match status" value="2"/>
</dbReference>
<evidence type="ECO:0000313" key="6">
    <source>
        <dbReference type="EMBL" id="TMM51918.1"/>
    </source>
</evidence>
<dbReference type="PROSITE" id="PS50931">
    <property type="entry name" value="HTH_LYSR"/>
    <property type="match status" value="1"/>
</dbReference>
<keyword evidence="7" id="KW-1185">Reference proteome</keyword>
<dbReference type="Pfam" id="PF00126">
    <property type="entry name" value="HTH_1"/>
    <property type="match status" value="1"/>
</dbReference>
<dbReference type="OrthoDB" id="9815174at2"/>
<dbReference type="GO" id="GO:0003700">
    <property type="term" value="F:DNA-binding transcription factor activity"/>
    <property type="evidence" value="ECO:0007669"/>
    <property type="project" value="InterPro"/>
</dbReference>
<dbReference type="SUPFAM" id="SSF53850">
    <property type="entry name" value="Periplasmic binding protein-like II"/>
    <property type="match status" value="1"/>
</dbReference>
<comment type="caution">
    <text evidence="6">The sequence shown here is derived from an EMBL/GenBank/DDBJ whole genome shotgun (WGS) entry which is preliminary data.</text>
</comment>
<evidence type="ECO:0000256" key="2">
    <source>
        <dbReference type="ARBA" id="ARBA00023015"/>
    </source>
</evidence>
<dbReference type="GO" id="GO:0032993">
    <property type="term" value="C:protein-DNA complex"/>
    <property type="evidence" value="ECO:0007669"/>
    <property type="project" value="TreeGrafter"/>
</dbReference>
<comment type="similarity">
    <text evidence="1">Belongs to the LysR transcriptional regulatory family.</text>
</comment>
<dbReference type="AlphaFoldDB" id="A0A5S3PDR7"/>
<dbReference type="CDD" id="cd08412">
    <property type="entry name" value="PBP2_PAO1_like"/>
    <property type="match status" value="1"/>
</dbReference>
<evidence type="ECO:0000256" key="3">
    <source>
        <dbReference type="ARBA" id="ARBA00023125"/>
    </source>
</evidence>
<sequence>MNLRQLKYFIATAETGQVSRAANVLSISQSSVTGAIKDLEHELDAELFHRSSQGMELTEPGRKLLAAAQEILEKVDAAGKLTHRQAEVQGRISIAATYTVMGYFLPSHLDRIAQRFPGLDIRLHELNRESIEEGLLSDRFDMALVLTSNLANPDIETETLFRSPRRLWVPTGHALSKGGKARFGAIAQEPYIMLTVDEAAHTTMKYWSQTVYRPDVILRTTSVEAVRSMVANGQGVTILSDMVYRPWSLEGKRLETVSTDIEPPTMDVGLAWRKASVFSAPMQVIHDYFLQSFAAPQMSQAFGRG</sequence>
<evidence type="ECO:0000256" key="1">
    <source>
        <dbReference type="ARBA" id="ARBA00009437"/>
    </source>
</evidence>
<dbReference type="Gene3D" id="1.10.10.10">
    <property type="entry name" value="Winged helix-like DNA-binding domain superfamily/Winged helix DNA-binding domain"/>
    <property type="match status" value="1"/>
</dbReference>
<dbReference type="PANTHER" id="PTHR30346:SF0">
    <property type="entry name" value="HCA OPERON TRANSCRIPTIONAL ACTIVATOR HCAR"/>
    <property type="match status" value="1"/>
</dbReference>
<name>A0A5S3PDR7_9RHOB</name>
<protein>
    <submittedName>
        <fullName evidence="6">LysR family transcriptional regulator</fullName>
    </submittedName>
</protein>
<keyword evidence="2" id="KW-0805">Transcription regulation</keyword>
<proteinExistence type="inferred from homology"/>
<feature type="domain" description="HTH lysR-type" evidence="5">
    <location>
        <begin position="1"/>
        <end position="58"/>
    </location>
</feature>
<dbReference type="PRINTS" id="PR00039">
    <property type="entry name" value="HTHLYSR"/>
</dbReference>
<evidence type="ECO:0000256" key="4">
    <source>
        <dbReference type="ARBA" id="ARBA00023163"/>
    </source>
</evidence>
<dbReference type="SUPFAM" id="SSF46785">
    <property type="entry name" value="Winged helix' DNA-binding domain"/>
    <property type="match status" value="1"/>
</dbReference>
<evidence type="ECO:0000313" key="7">
    <source>
        <dbReference type="Proteomes" id="UP000309550"/>
    </source>
</evidence>
<organism evidence="6 7">
    <name type="scientific">Sulfitobacter sabulilitoris</name>
    <dbReference type="NCBI Taxonomy" id="2562655"/>
    <lineage>
        <taxon>Bacteria</taxon>
        <taxon>Pseudomonadati</taxon>
        <taxon>Pseudomonadota</taxon>
        <taxon>Alphaproteobacteria</taxon>
        <taxon>Rhodobacterales</taxon>
        <taxon>Roseobacteraceae</taxon>
        <taxon>Sulfitobacter</taxon>
    </lineage>
</organism>
<dbReference type="PANTHER" id="PTHR30346">
    <property type="entry name" value="TRANSCRIPTIONAL DUAL REGULATOR HCAR-RELATED"/>
    <property type="match status" value="1"/>
</dbReference>
<keyword evidence="4" id="KW-0804">Transcription</keyword>
<keyword evidence="3" id="KW-0238">DNA-binding</keyword>
<reference evidence="6 7" key="1">
    <citation type="submission" date="2019-05" db="EMBL/GenBank/DDBJ databases">
        <title>Sulfitobacter sabulilitoris sp. nov., isolated from a marine sand.</title>
        <authorList>
            <person name="Yoon J.-H."/>
        </authorList>
    </citation>
    <scope>NUCLEOTIDE SEQUENCE [LARGE SCALE GENOMIC DNA]</scope>
    <source>
        <strain evidence="6 7">HSMS-29</strain>
    </source>
</reference>
<dbReference type="InterPro" id="IPR036388">
    <property type="entry name" value="WH-like_DNA-bd_sf"/>
</dbReference>
<gene>
    <name evidence="6" type="ORF">FDT80_14110</name>
</gene>